<evidence type="ECO:0000313" key="1">
    <source>
        <dbReference type="EMBL" id="AEK58274.1"/>
    </source>
</evidence>
<dbReference type="STRING" id="990288.Atc_1626"/>
<evidence type="ECO:0000313" key="2">
    <source>
        <dbReference type="Proteomes" id="UP000006135"/>
    </source>
</evidence>
<dbReference type="KEGG" id="acu:Atc_1626"/>
<dbReference type="Proteomes" id="UP000006135">
    <property type="component" value="Chromosome"/>
</dbReference>
<accession>F9ZNL0</accession>
<dbReference type="HOGENOM" id="CLU_3228211_0_0_6"/>
<protein>
    <submittedName>
        <fullName evidence="1">Uncharacterized protein</fullName>
    </submittedName>
</protein>
<dbReference type="EMBL" id="CP002573">
    <property type="protein sequence ID" value="AEK58274.1"/>
    <property type="molecule type" value="Genomic_DNA"/>
</dbReference>
<sequence>MTLPFHLHNHPFLWQKGQDKPTLAFCKYAFRRKTLWGTVALPR</sequence>
<organism evidence="1 2">
    <name type="scientific">Acidithiobacillus caldus (strain SM-1)</name>
    <dbReference type="NCBI Taxonomy" id="990288"/>
    <lineage>
        <taxon>Bacteria</taxon>
        <taxon>Pseudomonadati</taxon>
        <taxon>Pseudomonadota</taxon>
        <taxon>Acidithiobacillia</taxon>
        <taxon>Acidithiobacillales</taxon>
        <taxon>Acidithiobacillaceae</taxon>
        <taxon>Acidithiobacillus</taxon>
    </lineage>
</organism>
<proteinExistence type="predicted"/>
<gene>
    <name evidence="1" type="ordered locus">Atc_1626</name>
</gene>
<keyword evidence="2" id="KW-1185">Reference proteome</keyword>
<dbReference type="AlphaFoldDB" id="F9ZNL0"/>
<name>F9ZNL0_ACICS</name>
<reference evidence="1 2" key="1">
    <citation type="journal article" date="2011" name="J. Genet. Genomics">
        <title>Unraveling the Acidithiobacillus caldus complete genome and its central metabolisms for carbon assimilation.</title>
        <authorList>
            <person name="You X.Y."/>
            <person name="Guo X."/>
            <person name="Zheng H.J."/>
            <person name="Zhang M.J."/>
            <person name="Liu L.J."/>
            <person name="Zhu Y.Q."/>
            <person name="Zhu B."/>
            <person name="Wang S.Y."/>
            <person name="Zhao G.P."/>
            <person name="Poetsch A."/>
            <person name="Jiang C.Y."/>
            <person name="Liu S.J."/>
        </authorList>
    </citation>
    <scope>NUCLEOTIDE SEQUENCE [LARGE SCALE GENOMIC DNA]</scope>
    <source>
        <strain evidence="1 2">SM-1</strain>
    </source>
</reference>